<protein>
    <submittedName>
        <fullName evidence="1">Uncharacterized protein</fullName>
    </submittedName>
</protein>
<comment type="caution">
    <text evidence="1">The sequence shown here is derived from an EMBL/GenBank/DDBJ whole genome shotgun (WGS) entry which is preliminary data.</text>
</comment>
<proteinExistence type="predicted"/>
<dbReference type="AlphaFoldDB" id="A0A2P5DKF7"/>
<gene>
    <name evidence="1" type="ORF">PanWU01x14_056480</name>
</gene>
<accession>A0A2P5DKF7</accession>
<name>A0A2P5DKF7_PARAD</name>
<dbReference type="Proteomes" id="UP000237105">
    <property type="component" value="Unassembled WGS sequence"/>
</dbReference>
<evidence type="ECO:0000313" key="1">
    <source>
        <dbReference type="EMBL" id="PON73760.1"/>
    </source>
</evidence>
<reference evidence="2" key="1">
    <citation type="submission" date="2016-06" db="EMBL/GenBank/DDBJ databases">
        <title>Parallel loss of symbiosis genes in relatives of nitrogen-fixing non-legume Parasponia.</title>
        <authorList>
            <person name="Van Velzen R."/>
            <person name="Holmer R."/>
            <person name="Bu F."/>
            <person name="Rutten L."/>
            <person name="Van Zeijl A."/>
            <person name="Liu W."/>
            <person name="Santuari L."/>
            <person name="Cao Q."/>
            <person name="Sharma T."/>
            <person name="Shen D."/>
            <person name="Roswanjaya Y."/>
            <person name="Wardhani T."/>
            <person name="Kalhor M.S."/>
            <person name="Jansen J."/>
            <person name="Van den Hoogen J."/>
            <person name="Gungor B."/>
            <person name="Hartog M."/>
            <person name="Hontelez J."/>
            <person name="Verver J."/>
            <person name="Yang W.-C."/>
            <person name="Schijlen E."/>
            <person name="Repin R."/>
            <person name="Schilthuizen M."/>
            <person name="Schranz E."/>
            <person name="Heidstra R."/>
            <person name="Miyata K."/>
            <person name="Fedorova E."/>
            <person name="Kohlen W."/>
            <person name="Bisseling T."/>
            <person name="Smit S."/>
            <person name="Geurts R."/>
        </authorList>
    </citation>
    <scope>NUCLEOTIDE SEQUENCE [LARGE SCALE GENOMIC DNA]</scope>
    <source>
        <strain evidence="2">cv. WU1-14</strain>
    </source>
</reference>
<dbReference type="EMBL" id="JXTB01000032">
    <property type="protein sequence ID" value="PON73760.1"/>
    <property type="molecule type" value="Genomic_DNA"/>
</dbReference>
<evidence type="ECO:0000313" key="2">
    <source>
        <dbReference type="Proteomes" id="UP000237105"/>
    </source>
</evidence>
<organism evidence="1 2">
    <name type="scientific">Parasponia andersonii</name>
    <name type="common">Sponia andersonii</name>
    <dbReference type="NCBI Taxonomy" id="3476"/>
    <lineage>
        <taxon>Eukaryota</taxon>
        <taxon>Viridiplantae</taxon>
        <taxon>Streptophyta</taxon>
        <taxon>Embryophyta</taxon>
        <taxon>Tracheophyta</taxon>
        <taxon>Spermatophyta</taxon>
        <taxon>Magnoliopsida</taxon>
        <taxon>eudicotyledons</taxon>
        <taxon>Gunneridae</taxon>
        <taxon>Pentapetalae</taxon>
        <taxon>rosids</taxon>
        <taxon>fabids</taxon>
        <taxon>Rosales</taxon>
        <taxon>Cannabaceae</taxon>
        <taxon>Parasponia</taxon>
    </lineage>
</organism>
<keyword evidence="2" id="KW-1185">Reference proteome</keyword>
<sequence>MEGKIPSKGTGTRTARQDYVQLEELQPRKAATLTYQGEDTGDIADYTDMYVPRPSEYLGTTDLRERSNQWRAAQVYHPLQ</sequence>